<dbReference type="Gene3D" id="1.20.58.220">
    <property type="entry name" value="Phosphate transport system protein phou homolog 2, domain 2"/>
    <property type="match status" value="1"/>
</dbReference>
<proteinExistence type="inferred from homology"/>
<reference evidence="3 4" key="1">
    <citation type="submission" date="2024-02" db="EMBL/GenBank/DDBJ databases">
        <title>Genome and pathogenicity analysis of Helicobacter mastomyrinus isolated from mice.</title>
        <authorList>
            <person name="Zhu L."/>
        </authorList>
    </citation>
    <scope>NUCLEOTIDE SEQUENCE [LARGE SCALE GENOMIC DNA]</scope>
    <source>
        <strain evidence="3 4">Hm-17</strain>
    </source>
</reference>
<protein>
    <submittedName>
        <fullName evidence="3">PhoU domain-containing protein</fullName>
    </submittedName>
</protein>
<evidence type="ECO:0000313" key="3">
    <source>
        <dbReference type="EMBL" id="XAM17867.1"/>
    </source>
</evidence>
<dbReference type="SUPFAM" id="SSF109755">
    <property type="entry name" value="PhoU-like"/>
    <property type="match status" value="1"/>
</dbReference>
<dbReference type="Proteomes" id="UP001434737">
    <property type="component" value="Chromosome"/>
</dbReference>
<sequence length="190" mass="22122">MRDVYTAQLNALNAQCNIMLSLSEDSLAYACFGDSKMDIKEIEFIVEQLNGLEKDIFHACEMIILKQQPVAQDLESITRIIRQILDLRRIGEISLNSARIIVDMPQAYRFSLLGKMANLLYEMFSAFRENHMQRVKELEDIIDSCFRQVKAQIAQNIQNSYQDAHWWLEILMLSKYFEKIADHISAMTYA</sequence>
<dbReference type="InterPro" id="IPR038078">
    <property type="entry name" value="PhoU-like_sf"/>
</dbReference>
<accession>A0ABZ3F6W8</accession>
<comment type="similarity">
    <text evidence="1">Belongs to the PhoU family.</text>
</comment>
<evidence type="ECO:0000313" key="4">
    <source>
        <dbReference type="Proteomes" id="UP001434737"/>
    </source>
</evidence>
<dbReference type="InterPro" id="IPR028366">
    <property type="entry name" value="PhoU"/>
</dbReference>
<dbReference type="PANTHER" id="PTHR42930:SF3">
    <property type="entry name" value="PHOSPHATE-SPECIFIC TRANSPORT SYSTEM ACCESSORY PROTEIN PHOU"/>
    <property type="match status" value="1"/>
</dbReference>
<feature type="domain" description="PhoU" evidence="2">
    <location>
        <begin position="33"/>
        <end position="100"/>
    </location>
</feature>
<dbReference type="PANTHER" id="PTHR42930">
    <property type="entry name" value="PHOSPHATE-SPECIFIC TRANSPORT SYSTEM ACCESSORY PROTEIN PHOU"/>
    <property type="match status" value="1"/>
</dbReference>
<evidence type="ECO:0000259" key="2">
    <source>
        <dbReference type="Pfam" id="PF01895"/>
    </source>
</evidence>
<feature type="domain" description="PhoU" evidence="2">
    <location>
        <begin position="112"/>
        <end position="185"/>
    </location>
</feature>
<dbReference type="Pfam" id="PF01895">
    <property type="entry name" value="PhoU"/>
    <property type="match status" value="2"/>
</dbReference>
<evidence type="ECO:0000256" key="1">
    <source>
        <dbReference type="ARBA" id="ARBA00008107"/>
    </source>
</evidence>
<dbReference type="EMBL" id="CP145316">
    <property type="protein sequence ID" value="XAM17867.1"/>
    <property type="molecule type" value="Genomic_DNA"/>
</dbReference>
<dbReference type="RefSeq" id="WP_295701550.1">
    <property type="nucleotide sequence ID" value="NZ_CP145316.1"/>
</dbReference>
<gene>
    <name evidence="3" type="ORF">V3I05_09275</name>
</gene>
<name>A0ABZ3F6W8_9HELI</name>
<organism evidence="3 4">
    <name type="scientific">Helicobacter mastomyrinus</name>
    <dbReference type="NCBI Taxonomy" id="287948"/>
    <lineage>
        <taxon>Bacteria</taxon>
        <taxon>Pseudomonadati</taxon>
        <taxon>Campylobacterota</taxon>
        <taxon>Epsilonproteobacteria</taxon>
        <taxon>Campylobacterales</taxon>
        <taxon>Helicobacteraceae</taxon>
        <taxon>Helicobacter</taxon>
    </lineage>
</organism>
<dbReference type="InterPro" id="IPR026022">
    <property type="entry name" value="PhoU_dom"/>
</dbReference>
<keyword evidence="4" id="KW-1185">Reference proteome</keyword>